<evidence type="ECO:0000256" key="4">
    <source>
        <dbReference type="ARBA" id="ARBA00022825"/>
    </source>
</evidence>
<dbReference type="InterPro" id="IPR036852">
    <property type="entry name" value="Peptidase_S8/S53_dom_sf"/>
</dbReference>
<evidence type="ECO:0000259" key="7">
    <source>
        <dbReference type="Pfam" id="PF00082"/>
    </source>
</evidence>
<dbReference type="PANTHER" id="PTHR43806">
    <property type="entry name" value="PEPTIDASE S8"/>
    <property type="match status" value="1"/>
</dbReference>
<reference evidence="8" key="2">
    <citation type="journal article" date="2021" name="Microbiome">
        <title>Successional dynamics and alternative stable states in a saline activated sludge microbial community over 9 years.</title>
        <authorList>
            <person name="Wang Y."/>
            <person name="Ye J."/>
            <person name="Ju F."/>
            <person name="Liu L."/>
            <person name="Boyd J.A."/>
            <person name="Deng Y."/>
            <person name="Parks D.H."/>
            <person name="Jiang X."/>
            <person name="Yin X."/>
            <person name="Woodcroft B.J."/>
            <person name="Tyson G.W."/>
            <person name="Hugenholtz P."/>
            <person name="Polz M.F."/>
            <person name="Zhang T."/>
        </authorList>
    </citation>
    <scope>NUCLEOTIDE SEQUENCE</scope>
    <source>
        <strain evidence="8">HKST-UBA02</strain>
    </source>
</reference>
<dbReference type="InterPro" id="IPR050131">
    <property type="entry name" value="Peptidase_S8_subtilisin-like"/>
</dbReference>
<feature type="active site" description="Charge relay system" evidence="5">
    <location>
        <position position="509"/>
    </location>
</feature>
<reference evidence="8" key="1">
    <citation type="submission" date="2020-04" db="EMBL/GenBank/DDBJ databases">
        <authorList>
            <person name="Zhang T."/>
        </authorList>
    </citation>
    <scope>NUCLEOTIDE SEQUENCE</scope>
    <source>
        <strain evidence="8">HKST-UBA02</strain>
    </source>
</reference>
<feature type="domain" description="Peptidase S8/S53" evidence="7">
    <location>
        <begin position="441"/>
        <end position="563"/>
    </location>
</feature>
<evidence type="ECO:0000256" key="1">
    <source>
        <dbReference type="ARBA" id="ARBA00011073"/>
    </source>
</evidence>
<feature type="active site" description="Charge relay system" evidence="5">
    <location>
        <position position="237"/>
    </location>
</feature>
<dbReference type="InterPro" id="IPR023828">
    <property type="entry name" value="Peptidase_S8_Ser-AS"/>
</dbReference>
<dbReference type="EMBL" id="JAGQHS010000289">
    <property type="protein sequence ID" value="MCA9759224.1"/>
    <property type="molecule type" value="Genomic_DNA"/>
</dbReference>
<sequence>MRSRGLTPRRRLTTCQGLARTSLLVLCTLAFFSGASAEEADAGTIQPRIARLLEEAGPRAATATDLFDLAAPLETPDGLRLQLVVSPGAATEPGRSVLVRQLEAQGVRVLSSASSASDASARVWEIVAPRAAVPGIAANVDVVHLGQRLGARLSPPPPSEVGNGQTPLVGTVADTTSEGVAAMKVPETHALGITGKGVRVGIIDLGFNGYLNDQFDGALPETVHYRSFTGERSDQSHGLACAQIVTDVAPDAELYLAEIASSGELQEAINWLIAEQVEVVSHSLAWFLGGGDGTGPIVDMTKIAASEGIHWVTSAGNYRRAHWNGTVGEVDGDGWVLTGTASGNGVGIESGTAAISLILTWDRWPLSTDVSFQIEVYEGGILRGTSAIDFGDDYPYALRQVTIASANWTNPEFRIRADRGNPEGVRLRVFRVDNQGGLSTDDRAESGSLAIPADSPWVLSVGAYSWRATVVQPFSSYGPTGSGLAKPDLIATDAVSTTVPGYTRFVGTSAACPHVAGAVALLVSAGLEGGAFDLHWSPAEVAGLLSGAAEPLPDVDSAEQGWGRLRLPLAPASAAASPLTLLRSGRNGVTLHLRRASVESPPTLEVFDASGRRVARIAPGPVATWSGGQGIEYALSGAASELRSGRYWVRDPESGAAVPIVWRK</sequence>
<keyword evidence="2 5" id="KW-0645">Protease</keyword>
<evidence type="ECO:0000256" key="6">
    <source>
        <dbReference type="SAM" id="SignalP"/>
    </source>
</evidence>
<feature type="chain" id="PRO_5036797005" evidence="6">
    <location>
        <begin position="38"/>
        <end position="664"/>
    </location>
</feature>
<evidence type="ECO:0000313" key="9">
    <source>
        <dbReference type="Proteomes" id="UP000739538"/>
    </source>
</evidence>
<evidence type="ECO:0000313" key="8">
    <source>
        <dbReference type="EMBL" id="MCA9759224.1"/>
    </source>
</evidence>
<protein>
    <submittedName>
        <fullName evidence="8">S8 family serine peptidase</fullName>
    </submittedName>
</protein>
<accession>A0A956NLB0</accession>
<dbReference type="PANTHER" id="PTHR43806:SF11">
    <property type="entry name" value="CEREVISIN-RELATED"/>
    <property type="match status" value="1"/>
</dbReference>
<dbReference type="SUPFAM" id="SSF52743">
    <property type="entry name" value="Subtilisin-like"/>
    <property type="match status" value="1"/>
</dbReference>
<keyword evidence="4 5" id="KW-0720">Serine protease</keyword>
<feature type="signal peptide" evidence="6">
    <location>
        <begin position="1"/>
        <end position="37"/>
    </location>
</feature>
<proteinExistence type="inferred from homology"/>
<evidence type="ECO:0000256" key="5">
    <source>
        <dbReference type="PROSITE-ProRule" id="PRU01240"/>
    </source>
</evidence>
<dbReference type="GO" id="GO:0004252">
    <property type="term" value="F:serine-type endopeptidase activity"/>
    <property type="evidence" value="ECO:0007669"/>
    <property type="project" value="UniProtKB-UniRule"/>
</dbReference>
<comment type="caution">
    <text evidence="8">The sequence shown here is derived from an EMBL/GenBank/DDBJ whole genome shotgun (WGS) entry which is preliminary data.</text>
</comment>
<feature type="domain" description="Peptidase S8/S53" evidence="7">
    <location>
        <begin position="195"/>
        <end position="319"/>
    </location>
</feature>
<dbReference type="Pfam" id="PF00082">
    <property type="entry name" value="Peptidase_S8"/>
    <property type="match status" value="2"/>
</dbReference>
<dbReference type="PROSITE" id="PS51892">
    <property type="entry name" value="SUBTILASE"/>
    <property type="match status" value="1"/>
</dbReference>
<keyword evidence="6" id="KW-0732">Signal</keyword>
<dbReference type="InterPro" id="IPR000209">
    <property type="entry name" value="Peptidase_S8/S53_dom"/>
</dbReference>
<dbReference type="GO" id="GO:0006508">
    <property type="term" value="P:proteolysis"/>
    <property type="evidence" value="ECO:0007669"/>
    <property type="project" value="UniProtKB-KW"/>
</dbReference>
<dbReference type="PROSITE" id="PS00138">
    <property type="entry name" value="SUBTILASE_SER"/>
    <property type="match status" value="1"/>
</dbReference>
<dbReference type="Gene3D" id="3.40.50.200">
    <property type="entry name" value="Peptidase S8/S53 domain"/>
    <property type="match status" value="2"/>
</dbReference>
<gene>
    <name evidence="8" type="ORF">KDA27_25745</name>
</gene>
<evidence type="ECO:0000256" key="2">
    <source>
        <dbReference type="ARBA" id="ARBA00022670"/>
    </source>
</evidence>
<keyword evidence="3 5" id="KW-0378">Hydrolase</keyword>
<name>A0A956NLB0_UNCEI</name>
<dbReference type="InterPro" id="IPR015500">
    <property type="entry name" value="Peptidase_S8_subtilisin-rel"/>
</dbReference>
<dbReference type="PRINTS" id="PR00723">
    <property type="entry name" value="SUBTILISIN"/>
</dbReference>
<organism evidence="8 9">
    <name type="scientific">Eiseniibacteriota bacterium</name>
    <dbReference type="NCBI Taxonomy" id="2212470"/>
    <lineage>
        <taxon>Bacteria</taxon>
        <taxon>Candidatus Eiseniibacteriota</taxon>
    </lineage>
</organism>
<comment type="similarity">
    <text evidence="1 5">Belongs to the peptidase S8 family.</text>
</comment>
<dbReference type="Proteomes" id="UP000739538">
    <property type="component" value="Unassembled WGS sequence"/>
</dbReference>
<feature type="active site" description="Charge relay system" evidence="5">
    <location>
        <position position="204"/>
    </location>
</feature>
<dbReference type="AlphaFoldDB" id="A0A956NLB0"/>
<evidence type="ECO:0000256" key="3">
    <source>
        <dbReference type="ARBA" id="ARBA00022801"/>
    </source>
</evidence>